<reference evidence="3 4" key="1">
    <citation type="journal article" date="2015" name="Nature">
        <title>rRNA introns, odd ribosomes, and small enigmatic genomes across a large radiation of phyla.</title>
        <authorList>
            <person name="Brown C.T."/>
            <person name="Hug L.A."/>
            <person name="Thomas B.C."/>
            <person name="Sharon I."/>
            <person name="Castelle C.J."/>
            <person name="Singh A."/>
            <person name="Wilkins M.J."/>
            <person name="Williams K.H."/>
            <person name="Banfield J.F."/>
        </authorList>
    </citation>
    <scope>NUCLEOTIDE SEQUENCE [LARGE SCALE GENOMIC DNA]</scope>
</reference>
<dbReference type="InterPro" id="IPR014144">
    <property type="entry name" value="LigD_PE_domain"/>
</dbReference>
<feature type="domain" description="DNA ligase D 3'-phosphoesterase" evidence="2">
    <location>
        <begin position="44"/>
        <end position="144"/>
    </location>
</feature>
<proteinExistence type="predicted"/>
<evidence type="ECO:0000313" key="4">
    <source>
        <dbReference type="Proteomes" id="UP000033980"/>
    </source>
</evidence>
<dbReference type="PATRIC" id="fig|1618390.3.peg.168"/>
<dbReference type="Pfam" id="PF13298">
    <property type="entry name" value="LigD_N"/>
    <property type="match status" value="1"/>
</dbReference>
<comment type="caution">
    <text evidence="3">The sequence shown here is derived from an EMBL/GenBank/DDBJ whole genome shotgun (WGS) entry which is preliminary data.</text>
</comment>
<dbReference type="PANTHER" id="PTHR39465:SF1">
    <property type="entry name" value="DNA LIGASE D 3'-PHOSPHOESTERASE DOMAIN-CONTAINING PROTEIN"/>
    <property type="match status" value="1"/>
</dbReference>
<organism evidence="3 4">
    <name type="scientific">Candidatus Collierbacteria bacterium GW2011_GWC2_43_12</name>
    <dbReference type="NCBI Taxonomy" id="1618390"/>
    <lineage>
        <taxon>Bacteria</taxon>
        <taxon>Candidatus Collieribacteriota</taxon>
    </lineage>
</organism>
<dbReference type="PANTHER" id="PTHR39465">
    <property type="entry name" value="DNA LIGASE D, 3'-PHOSPHOESTERASE DOMAIN"/>
    <property type="match status" value="1"/>
</dbReference>
<evidence type="ECO:0000256" key="1">
    <source>
        <dbReference type="SAM" id="MobiDB-lite"/>
    </source>
</evidence>
<dbReference type="EMBL" id="LCFK01000005">
    <property type="protein sequence ID" value="KKS94676.1"/>
    <property type="molecule type" value="Genomic_DNA"/>
</dbReference>
<evidence type="ECO:0000313" key="3">
    <source>
        <dbReference type="EMBL" id="KKS94676.1"/>
    </source>
</evidence>
<feature type="compositionally biased region" description="Basic and acidic residues" evidence="1">
    <location>
        <begin position="18"/>
        <end position="34"/>
    </location>
</feature>
<evidence type="ECO:0000259" key="2">
    <source>
        <dbReference type="Pfam" id="PF13298"/>
    </source>
</evidence>
<dbReference type="AlphaFoldDB" id="A0A0G1FHX3"/>
<gene>
    <name evidence="3" type="ORF">UV68_C0005G0008</name>
</gene>
<sequence>MSLEIYKKKRSFIVTPEPKGKGTESGPHHGEQVARDDKRIFVVQKHDASHLHYDFRLEAEGILRSWAVPKGPSMDPADKRLAIQVEDHPMEYAKFHGRIPKGNYGAGKVEIWDKGTYETKFADDDMWEFNLKGKRLKGMFTLIRIKNRNPKYGKKNNKNNWLLIKKKDRDEN</sequence>
<accession>A0A0G1FHX3</accession>
<dbReference type="Proteomes" id="UP000033980">
    <property type="component" value="Unassembled WGS sequence"/>
</dbReference>
<name>A0A0G1FHX3_9BACT</name>
<feature type="region of interest" description="Disordered" evidence="1">
    <location>
        <begin position="13"/>
        <end position="34"/>
    </location>
</feature>
<protein>
    <submittedName>
        <fullName evidence="3">3'-phosphoesterase</fullName>
    </submittedName>
</protein>
<dbReference type="NCBIfam" id="TIGR02777">
    <property type="entry name" value="LigD_PE_dom"/>
    <property type="match status" value="1"/>
</dbReference>